<name>A0ABN6MZM6_9BACT</name>
<reference evidence="3" key="1">
    <citation type="journal article" date="2022" name="Int. J. Syst. Evol. Microbiol.">
        <title>Anaeromyxobacter oryzae sp. nov., Anaeromyxobacter diazotrophicus sp. nov. and Anaeromyxobacter paludicola sp. nov., isolated from paddy soils.</title>
        <authorList>
            <person name="Itoh H."/>
            <person name="Xu Z."/>
            <person name="Mise K."/>
            <person name="Masuda Y."/>
            <person name="Ushijima N."/>
            <person name="Hayakawa C."/>
            <person name="Shiratori Y."/>
            <person name="Senoo K."/>
        </authorList>
    </citation>
    <scope>NUCLEOTIDE SEQUENCE [LARGE SCALE GENOMIC DNA]</scope>
    <source>
        <strain evidence="3">Red232</strain>
    </source>
</reference>
<dbReference type="RefSeq" id="WP_248356092.1">
    <property type="nucleotide sequence ID" value="NZ_AP025591.1"/>
</dbReference>
<dbReference type="InterPro" id="IPR038733">
    <property type="entry name" value="Predicted_DNA_bind_prot_RHH"/>
</dbReference>
<protein>
    <recommendedName>
        <fullName evidence="1">Predicted DNA-binding protein ribbon-helix-helix domain-containing protein</fullName>
    </recommendedName>
</protein>
<evidence type="ECO:0000313" key="2">
    <source>
        <dbReference type="EMBL" id="BDG06394.1"/>
    </source>
</evidence>
<sequence length="74" mass="8293">MHPADIATDAATALNPADVSNRLEPMLVRLPRPLAAELRNLARRTRVRQSDYLREAVADLLAKYGHRPSDRSTM</sequence>
<dbReference type="Proteomes" id="UP001162891">
    <property type="component" value="Chromosome"/>
</dbReference>
<feature type="domain" description="Predicted DNA-binding protein ribbon-helix-helix" evidence="1">
    <location>
        <begin position="24"/>
        <end position="64"/>
    </location>
</feature>
<evidence type="ECO:0000259" key="1">
    <source>
        <dbReference type="Pfam" id="PF12651"/>
    </source>
</evidence>
<proteinExistence type="predicted"/>
<keyword evidence="3" id="KW-1185">Reference proteome</keyword>
<dbReference type="Pfam" id="PF12651">
    <property type="entry name" value="RHH_3"/>
    <property type="match status" value="1"/>
</dbReference>
<organism evidence="2 3">
    <name type="scientific">Anaeromyxobacter oryzae</name>
    <dbReference type="NCBI Taxonomy" id="2918170"/>
    <lineage>
        <taxon>Bacteria</taxon>
        <taxon>Pseudomonadati</taxon>
        <taxon>Myxococcota</taxon>
        <taxon>Myxococcia</taxon>
        <taxon>Myxococcales</taxon>
        <taxon>Cystobacterineae</taxon>
        <taxon>Anaeromyxobacteraceae</taxon>
        <taxon>Anaeromyxobacter</taxon>
    </lineage>
</organism>
<dbReference type="EMBL" id="AP025591">
    <property type="protein sequence ID" value="BDG06394.1"/>
    <property type="molecule type" value="Genomic_DNA"/>
</dbReference>
<gene>
    <name evidence="2" type="ORF">AMOR_53900</name>
</gene>
<evidence type="ECO:0000313" key="3">
    <source>
        <dbReference type="Proteomes" id="UP001162891"/>
    </source>
</evidence>
<accession>A0ABN6MZM6</accession>